<gene>
    <name evidence="1" type="ORF">A1QO_06235</name>
</gene>
<sequence>MSYVLSAFSLNYWIKPSVCNIKAALAHELYWSREEAVQSVFSFAIDRITNIHLEAFKEWLVEDDDAIESEFIPAVLVTDEISESWSGSLNISDKESIVNWLFALERYECGDSDWQIITIQTEIESFVGTRDEMIQKLADTINKR</sequence>
<evidence type="ECO:0000313" key="2">
    <source>
        <dbReference type="Proteomes" id="UP000094741"/>
    </source>
</evidence>
<protein>
    <submittedName>
        <fullName evidence="1">Uncharacterized protein</fullName>
    </submittedName>
</protein>
<proteinExistence type="predicted"/>
<accession>A0A1E5BG40</accession>
<dbReference type="AlphaFoldDB" id="A0A1E5BG40"/>
<dbReference type="Proteomes" id="UP000094741">
    <property type="component" value="Unassembled WGS sequence"/>
</dbReference>
<dbReference type="RefSeq" id="WP_017041568.1">
    <property type="nucleotide sequence ID" value="NZ_AJYQ02000082.1"/>
</dbReference>
<dbReference type="EMBL" id="AJYQ02000082">
    <property type="protein sequence ID" value="OEE34980.1"/>
    <property type="molecule type" value="Genomic_DNA"/>
</dbReference>
<name>A0A1E5BG40_9VIBR</name>
<reference evidence="1 2" key="1">
    <citation type="journal article" date="2012" name="Science">
        <title>Ecological populations of bacteria act as socially cohesive units of antibiotic production and resistance.</title>
        <authorList>
            <person name="Cordero O.X."/>
            <person name="Wildschutte H."/>
            <person name="Kirkup B."/>
            <person name="Proehl S."/>
            <person name="Ngo L."/>
            <person name="Hussain F."/>
            <person name="Le Roux F."/>
            <person name="Mincer T."/>
            <person name="Polz M.F."/>
        </authorList>
    </citation>
    <scope>NUCLEOTIDE SEQUENCE [LARGE SCALE GENOMIC DNA]</scope>
    <source>
        <strain evidence="1 2">ZF-129</strain>
    </source>
</reference>
<evidence type="ECO:0000313" key="1">
    <source>
        <dbReference type="EMBL" id="OEE34980.1"/>
    </source>
</evidence>
<dbReference type="STRING" id="1187848.A1QO_06235"/>
<organism evidence="1 2">
    <name type="scientific">Vibrio genomosp. F10 str. ZF-129</name>
    <dbReference type="NCBI Taxonomy" id="1187848"/>
    <lineage>
        <taxon>Bacteria</taxon>
        <taxon>Pseudomonadati</taxon>
        <taxon>Pseudomonadota</taxon>
        <taxon>Gammaproteobacteria</taxon>
        <taxon>Vibrionales</taxon>
        <taxon>Vibrionaceae</taxon>
        <taxon>Vibrio</taxon>
    </lineage>
</organism>
<comment type="caution">
    <text evidence="1">The sequence shown here is derived from an EMBL/GenBank/DDBJ whole genome shotgun (WGS) entry which is preliminary data.</text>
</comment>